<reference evidence="3" key="1">
    <citation type="submission" date="2019-12" db="EMBL/GenBank/DDBJ databases">
        <title>Clostridiaceae gen. nov. sp. nov., isolated from sediment in Xinjiang, China.</title>
        <authorList>
            <person name="Zhang R."/>
        </authorList>
    </citation>
    <scope>NUCLEOTIDE SEQUENCE</scope>
    <source>
        <strain evidence="3">D2Q-11</strain>
    </source>
</reference>
<evidence type="ECO:0000259" key="2">
    <source>
        <dbReference type="Pfam" id="PF22016"/>
    </source>
</evidence>
<feature type="domain" description="Plasmid pRiA4b Orf3-like" evidence="1">
    <location>
        <begin position="176"/>
        <end position="352"/>
    </location>
</feature>
<dbReference type="Pfam" id="PF07929">
    <property type="entry name" value="PRiA4_ORF3"/>
    <property type="match status" value="1"/>
</dbReference>
<evidence type="ECO:0000313" key="4">
    <source>
        <dbReference type="Proteomes" id="UP000724672"/>
    </source>
</evidence>
<proteinExistence type="predicted"/>
<dbReference type="InterPro" id="IPR053864">
    <property type="entry name" value="DUF6933"/>
</dbReference>
<gene>
    <name evidence="3" type="ORF">GOQ27_05335</name>
</gene>
<dbReference type="PANTHER" id="PTHR41878:SF1">
    <property type="entry name" value="TNPR PROTEIN"/>
    <property type="match status" value="1"/>
</dbReference>
<keyword evidence="4" id="KW-1185">Reference proteome</keyword>
<dbReference type="InterPro" id="IPR012912">
    <property type="entry name" value="Plasmid_pRiA4b_Orf3-like"/>
</dbReference>
<accession>A0A942UW28</accession>
<evidence type="ECO:0000259" key="1">
    <source>
        <dbReference type="Pfam" id="PF07929"/>
    </source>
</evidence>
<dbReference type="RefSeq" id="WP_203365802.1">
    <property type="nucleotide sequence ID" value="NZ_WSFT01000022.1"/>
</dbReference>
<dbReference type="AlphaFoldDB" id="A0A942UW28"/>
<evidence type="ECO:0000313" key="3">
    <source>
        <dbReference type="EMBL" id="MBS4537874.1"/>
    </source>
</evidence>
<sequence>MLIQCTKKLLDELKVKPKLNNENDPIFSWHGNILTLNRRKTVVLVNDKSRYVIVLHGLKAKDFKNFDDIFLQAIRDAFKNEYIKDDVIEEYIERSKGISYSKTSGRTFVGRLNEVCYNAKYFEDLLDNNSIYQKDLSKRLSRDIVSDKKKKYIVPNEELYKNLNELTGKELFSIRAVKLKVTLDLEELSAIRRIIMPLDMTFRQFHKILQTIFEWEDYHNYEFLIFDGYEPLINIVSDEDELDVPVGMPVKLDKYENLSDYIDKYKRIKYIYDYGDEWEHYIEVEEVIDDFNNNHPVCIEGSGEAPPEDVGGYPGYREFLSIISDENHPNHSEMKSWGIMQGYKEFNIDMMNRKLKYDL</sequence>
<protein>
    <submittedName>
        <fullName evidence="3">Plasmid pRiA4b ORF-3 family protein</fullName>
    </submittedName>
</protein>
<feature type="domain" description="DUF6933" evidence="2">
    <location>
        <begin position="2"/>
        <end position="158"/>
    </location>
</feature>
<dbReference type="Pfam" id="PF22016">
    <property type="entry name" value="DUF6933"/>
    <property type="match status" value="1"/>
</dbReference>
<dbReference type="Proteomes" id="UP000724672">
    <property type="component" value="Unassembled WGS sequence"/>
</dbReference>
<comment type="caution">
    <text evidence="3">The sequence shown here is derived from an EMBL/GenBank/DDBJ whole genome shotgun (WGS) entry which is preliminary data.</text>
</comment>
<name>A0A942UW28_9FIRM</name>
<dbReference type="EMBL" id="WSFT01000022">
    <property type="protein sequence ID" value="MBS4537874.1"/>
    <property type="molecule type" value="Genomic_DNA"/>
</dbReference>
<dbReference type="InterPro" id="IPR024047">
    <property type="entry name" value="MM3350-like_sf"/>
</dbReference>
<dbReference type="PANTHER" id="PTHR41878">
    <property type="entry name" value="LEXA REPRESSOR-RELATED"/>
    <property type="match status" value="1"/>
</dbReference>
<dbReference type="SUPFAM" id="SSF159941">
    <property type="entry name" value="MM3350-like"/>
    <property type="match status" value="1"/>
</dbReference>
<dbReference type="Gene3D" id="3.10.290.30">
    <property type="entry name" value="MM3350-like"/>
    <property type="match status" value="1"/>
</dbReference>
<organism evidence="3 4">
    <name type="scientific">Anaeromonas frigoriresistens</name>
    <dbReference type="NCBI Taxonomy" id="2683708"/>
    <lineage>
        <taxon>Bacteria</taxon>
        <taxon>Bacillati</taxon>
        <taxon>Bacillota</taxon>
        <taxon>Tissierellia</taxon>
        <taxon>Tissierellales</taxon>
        <taxon>Thermohalobacteraceae</taxon>
        <taxon>Anaeromonas</taxon>
    </lineage>
</organism>